<reference evidence="3" key="1">
    <citation type="submission" date="2022-08" db="EMBL/GenBank/DDBJ databases">
        <authorList>
            <consortium name="DOE Joint Genome Institute"/>
            <person name="Min B."/>
            <person name="Riley R."/>
            <person name="Sierra-Patev S."/>
            <person name="Naranjo-Ortiz M."/>
            <person name="Looney B."/>
            <person name="Konkel Z."/>
            <person name="Slot J.C."/>
            <person name="Sakamoto Y."/>
            <person name="Steenwyk J.L."/>
            <person name="Rokas A."/>
            <person name="Carro J."/>
            <person name="Camarero S."/>
            <person name="Ferreira P."/>
            <person name="Molpeceres G."/>
            <person name="Ruiz-Duenas F.J."/>
            <person name="Serrano A."/>
            <person name="Henrissat B."/>
            <person name="Drula E."/>
            <person name="Hughes K.W."/>
            <person name="Mata J.L."/>
            <person name="Ishikawa N.K."/>
            <person name="Vargas-Isla R."/>
            <person name="Ushijima S."/>
            <person name="Smith C.A."/>
            <person name="Ahrendt S."/>
            <person name="Andreopoulos W."/>
            <person name="He G."/>
            <person name="Labutti K."/>
            <person name="Lipzen A."/>
            <person name="Ng V."/>
            <person name="Sandor L."/>
            <person name="Barry K."/>
            <person name="Martinez A.T."/>
            <person name="Xiao Y."/>
            <person name="Gibbons J.G."/>
            <person name="Terashima K."/>
            <person name="Hibbett D.S."/>
            <person name="Grigoriev I.V."/>
        </authorList>
    </citation>
    <scope>NUCLEOTIDE SEQUENCE</scope>
    <source>
        <strain evidence="3">TFB10827</strain>
    </source>
</reference>
<feature type="compositionally biased region" description="Basic and acidic residues" evidence="1">
    <location>
        <begin position="839"/>
        <end position="863"/>
    </location>
</feature>
<feature type="region of interest" description="Disordered" evidence="1">
    <location>
        <begin position="622"/>
        <end position="660"/>
    </location>
</feature>
<feature type="compositionally biased region" description="Polar residues" evidence="1">
    <location>
        <begin position="816"/>
        <end position="838"/>
    </location>
</feature>
<dbReference type="Gene3D" id="3.30.200.20">
    <property type="entry name" value="Phosphorylase Kinase, domain 1"/>
    <property type="match status" value="1"/>
</dbReference>
<proteinExistence type="predicted"/>
<dbReference type="InterPro" id="IPR016024">
    <property type="entry name" value="ARM-type_fold"/>
</dbReference>
<evidence type="ECO:0000313" key="4">
    <source>
        <dbReference type="Proteomes" id="UP001163828"/>
    </source>
</evidence>
<dbReference type="Gene3D" id="1.10.510.10">
    <property type="entry name" value="Transferase(Phosphotransferase) domain 1"/>
    <property type="match status" value="1"/>
</dbReference>
<dbReference type="InterPro" id="IPR011989">
    <property type="entry name" value="ARM-like"/>
</dbReference>
<dbReference type="Proteomes" id="UP001163828">
    <property type="component" value="Unassembled WGS sequence"/>
</dbReference>
<dbReference type="SUPFAM" id="SSF56112">
    <property type="entry name" value="Protein kinase-like (PK-like)"/>
    <property type="match status" value="1"/>
</dbReference>
<evidence type="ECO:0000313" key="3">
    <source>
        <dbReference type="EMBL" id="KAJ4000607.1"/>
    </source>
</evidence>
<name>A0ABQ8QQ14_9AGAR</name>
<dbReference type="PROSITE" id="PS50011">
    <property type="entry name" value="PROTEIN_KINASE_DOM"/>
    <property type="match status" value="1"/>
</dbReference>
<dbReference type="SUPFAM" id="SSF48371">
    <property type="entry name" value="ARM repeat"/>
    <property type="match status" value="1"/>
</dbReference>
<comment type="caution">
    <text evidence="3">The sequence shown here is derived from an EMBL/GenBank/DDBJ whole genome shotgun (WGS) entry which is preliminary data.</text>
</comment>
<sequence length="871" mass="93812">MDYLRNLGSVAVSTLVQKSGLNLPFSLGPKVASLDGICSLYEGTKRDDSSLVSVFEYDFSQRRDLAPLAKNSLRKLRTIRHPDVLKFMDVVESDTTILIMTERVRPLEFVLQAWASKGVHEREDWIMWGLHRISVALAFINESCASTHGAIRTKSVFLSLSGEWKLGGFEVLSNPKDDAAVLYSLGSLLPDNMSWAPPEVKKGGWSSLKQGDPPAADAYALGLLINATFNPDHHPPATASPPHPPPTAAARANIPNAVFSLYKKLLNPNPKGRLTAKGFLEIGMSDSGFFSSNRLVKVCLGLDNFALASESEKMILLRTLHESVDSFPSEFATDRVLPSLVSALEYGGASAATIVPLVLRLGKNVSDDKYENAIVAPVVKLFASPDRGIRMALLDHLPEYADKLDKKTVDGKIFPHLQTGFSDTVAVIREATVKSISLIAPKARFLQLSDRNLNNDLLRFLAKMQQDPEASIRTNTCILIGRLGPTLGYNTKKKVLVPAFLRALKDPFVHARVAGLMAFMATIDCFDVEDLATKVIPNMSFALVDKEKLVRDQAFKTIELFIKKIESYVVTMPETVTPNPMDQFTDPAAAASQGTLVTSAAGAAGALAGWAMSSIGKRLAASDMQTTMAPSTGTSIDRPTSAPPPAEDSRIGNLRPSPLLTSMSAANSTVTSPALPIRSSFQSNSRTRGMQLGASKVPASITAAALAETLAEEIAAEDGLESNPWGDDDLMDVNADEGDWSAFETAPASVPPITVIPAVVAPKPVAASTRPGFNSNGFAAGTSAPKSRTPIPRMTSNTSSTISPSSSTNDWDQDDAWNTPSNAQRSSSPAVPIPTSTMTKEERAAEMAKRKEERKQRIAMLKEQKKHAGKS</sequence>
<feature type="domain" description="Protein kinase" evidence="2">
    <location>
        <begin position="1"/>
        <end position="290"/>
    </location>
</feature>
<dbReference type="InterPro" id="IPR000719">
    <property type="entry name" value="Prot_kinase_dom"/>
</dbReference>
<dbReference type="EMBL" id="MU790519">
    <property type="protein sequence ID" value="KAJ4000607.1"/>
    <property type="molecule type" value="Genomic_DNA"/>
</dbReference>
<gene>
    <name evidence="3" type="ORF">F5050DRAFT_1562457</name>
</gene>
<dbReference type="Gene3D" id="1.25.10.10">
    <property type="entry name" value="Leucine-rich Repeat Variant"/>
    <property type="match status" value="1"/>
</dbReference>
<protein>
    <submittedName>
        <fullName evidence="3">Armadillo-type protein</fullName>
    </submittedName>
</protein>
<keyword evidence="4" id="KW-1185">Reference proteome</keyword>
<dbReference type="InterPro" id="IPR051177">
    <property type="entry name" value="CIK-Related_Protein"/>
</dbReference>
<evidence type="ECO:0000259" key="2">
    <source>
        <dbReference type="PROSITE" id="PS50011"/>
    </source>
</evidence>
<feature type="region of interest" description="Disordered" evidence="1">
    <location>
        <begin position="768"/>
        <end position="871"/>
    </location>
</feature>
<organism evidence="3 4">
    <name type="scientific">Lentinula boryana</name>
    <dbReference type="NCBI Taxonomy" id="40481"/>
    <lineage>
        <taxon>Eukaryota</taxon>
        <taxon>Fungi</taxon>
        <taxon>Dikarya</taxon>
        <taxon>Basidiomycota</taxon>
        <taxon>Agaricomycotina</taxon>
        <taxon>Agaricomycetes</taxon>
        <taxon>Agaricomycetidae</taxon>
        <taxon>Agaricales</taxon>
        <taxon>Marasmiineae</taxon>
        <taxon>Omphalotaceae</taxon>
        <taxon>Lentinula</taxon>
    </lineage>
</organism>
<evidence type="ECO:0000256" key="1">
    <source>
        <dbReference type="SAM" id="MobiDB-lite"/>
    </source>
</evidence>
<dbReference type="PANTHER" id="PTHR12984">
    <property type="entry name" value="SCY1-RELATED S/T PROTEIN KINASE-LIKE"/>
    <property type="match status" value="1"/>
</dbReference>
<accession>A0ABQ8QQ14</accession>
<dbReference type="InterPro" id="IPR011009">
    <property type="entry name" value="Kinase-like_dom_sf"/>
</dbReference>
<dbReference type="PANTHER" id="PTHR12984:SF3">
    <property type="entry name" value="N-TERMINAL KINASE-LIKE PROTEIN"/>
    <property type="match status" value="1"/>
</dbReference>
<feature type="compositionally biased region" description="Low complexity" evidence="1">
    <location>
        <begin position="795"/>
        <end position="808"/>
    </location>
</feature>
<feature type="compositionally biased region" description="Polar residues" evidence="1">
    <location>
        <begin position="623"/>
        <end position="638"/>
    </location>
</feature>